<comment type="similarity">
    <text evidence="10 11">Belongs to the TonB-dependent receptor family.</text>
</comment>
<keyword evidence="6 11" id="KW-0798">TonB box</keyword>
<dbReference type="Gene3D" id="2.170.130.10">
    <property type="entry name" value="TonB-dependent receptor, plug domain"/>
    <property type="match status" value="1"/>
</dbReference>
<evidence type="ECO:0000256" key="3">
    <source>
        <dbReference type="ARBA" id="ARBA00022452"/>
    </source>
</evidence>
<dbReference type="AlphaFoldDB" id="A0A3R9P779"/>
<dbReference type="InterPro" id="IPR036942">
    <property type="entry name" value="Beta-barrel_TonB_sf"/>
</dbReference>
<dbReference type="InterPro" id="IPR012910">
    <property type="entry name" value="Plug_dom"/>
</dbReference>
<dbReference type="PANTHER" id="PTHR30069">
    <property type="entry name" value="TONB-DEPENDENT OUTER MEMBRANE RECEPTOR"/>
    <property type="match status" value="1"/>
</dbReference>
<keyword evidence="2 10" id="KW-0813">Transport</keyword>
<dbReference type="InterPro" id="IPR037066">
    <property type="entry name" value="Plug_dom_sf"/>
</dbReference>
<keyword evidence="7 10" id="KW-0472">Membrane</keyword>
<keyword evidence="3 10" id="KW-1134">Transmembrane beta strand</keyword>
<comment type="caution">
    <text evidence="15">The sequence shown here is derived from an EMBL/GenBank/DDBJ whole genome shotgun (WGS) entry which is preliminary data.</text>
</comment>
<organism evidence="15 16">
    <name type="scientific">Hymenobacter perfusus</name>
    <dbReference type="NCBI Taxonomy" id="1236770"/>
    <lineage>
        <taxon>Bacteria</taxon>
        <taxon>Pseudomonadati</taxon>
        <taxon>Bacteroidota</taxon>
        <taxon>Cytophagia</taxon>
        <taxon>Cytophagales</taxon>
        <taxon>Hymenobacteraceae</taxon>
        <taxon>Hymenobacter</taxon>
    </lineage>
</organism>
<keyword evidence="8" id="KW-0675">Receptor</keyword>
<dbReference type="SUPFAM" id="SSF56935">
    <property type="entry name" value="Porins"/>
    <property type="match status" value="1"/>
</dbReference>
<dbReference type="Gene3D" id="2.60.40.1120">
    <property type="entry name" value="Carboxypeptidase-like, regulatory domain"/>
    <property type="match status" value="1"/>
</dbReference>
<dbReference type="PANTHER" id="PTHR30069:SF29">
    <property type="entry name" value="HEMOGLOBIN AND HEMOGLOBIN-HAPTOGLOBIN-BINDING PROTEIN 1-RELATED"/>
    <property type="match status" value="1"/>
</dbReference>
<feature type="chain" id="PRO_5018590707" evidence="12">
    <location>
        <begin position="20"/>
        <end position="1048"/>
    </location>
</feature>
<evidence type="ECO:0000313" key="15">
    <source>
        <dbReference type="EMBL" id="RSK45717.1"/>
    </source>
</evidence>
<proteinExistence type="inferred from homology"/>
<reference evidence="15 16" key="1">
    <citation type="submission" date="2018-12" db="EMBL/GenBank/DDBJ databases">
        <authorList>
            <person name="Feng G."/>
            <person name="Zhu H."/>
        </authorList>
    </citation>
    <scope>NUCLEOTIDE SEQUENCE [LARGE SCALE GENOMIC DNA]</scope>
    <source>
        <strain evidence="15 16">LMG 26000</strain>
    </source>
</reference>
<dbReference type="Pfam" id="PF00593">
    <property type="entry name" value="TonB_dep_Rec_b-barrel"/>
    <property type="match status" value="1"/>
</dbReference>
<dbReference type="NCBIfam" id="TIGR04056">
    <property type="entry name" value="OMP_RagA_SusC"/>
    <property type="match status" value="1"/>
</dbReference>
<keyword evidence="9 10" id="KW-0998">Cell outer membrane</keyword>
<feature type="signal peptide" evidence="12">
    <location>
        <begin position="1"/>
        <end position="19"/>
    </location>
</feature>
<evidence type="ECO:0000256" key="1">
    <source>
        <dbReference type="ARBA" id="ARBA00004571"/>
    </source>
</evidence>
<evidence type="ECO:0000259" key="14">
    <source>
        <dbReference type="Pfam" id="PF07715"/>
    </source>
</evidence>
<dbReference type="InterPro" id="IPR008969">
    <property type="entry name" value="CarboxyPept-like_regulatory"/>
</dbReference>
<protein>
    <submittedName>
        <fullName evidence="15">SusC/RagA family TonB-linked outer membrane protein</fullName>
    </submittedName>
</protein>
<name>A0A3R9P779_9BACT</name>
<dbReference type="OrthoDB" id="9768177at2"/>
<dbReference type="RefSeq" id="WP_125434728.1">
    <property type="nucleotide sequence ID" value="NZ_RWIU01000001.1"/>
</dbReference>
<evidence type="ECO:0000256" key="10">
    <source>
        <dbReference type="PROSITE-ProRule" id="PRU01360"/>
    </source>
</evidence>
<evidence type="ECO:0000256" key="2">
    <source>
        <dbReference type="ARBA" id="ARBA00022448"/>
    </source>
</evidence>
<comment type="subcellular location">
    <subcellularLocation>
        <location evidence="1 10">Cell outer membrane</location>
        <topology evidence="1 10">Multi-pass membrane protein</topology>
    </subcellularLocation>
</comment>
<dbReference type="Pfam" id="PF07715">
    <property type="entry name" value="Plug"/>
    <property type="match status" value="1"/>
</dbReference>
<dbReference type="InterPro" id="IPR000531">
    <property type="entry name" value="Beta-barrel_TonB"/>
</dbReference>
<feature type="domain" description="TonB-dependent receptor-like beta-barrel" evidence="13">
    <location>
        <begin position="427"/>
        <end position="795"/>
    </location>
</feature>
<dbReference type="Gene3D" id="2.40.170.20">
    <property type="entry name" value="TonB-dependent receptor, beta-barrel domain"/>
    <property type="match status" value="1"/>
</dbReference>
<dbReference type="InterPro" id="IPR023997">
    <property type="entry name" value="TonB-dep_OMP_SusC/RagA_CS"/>
</dbReference>
<keyword evidence="5 12" id="KW-0732">Signal</keyword>
<keyword evidence="4 10" id="KW-0812">Transmembrane</keyword>
<dbReference type="Proteomes" id="UP000270291">
    <property type="component" value="Unassembled WGS sequence"/>
</dbReference>
<dbReference type="InterPro" id="IPR023996">
    <property type="entry name" value="TonB-dep_OMP_SusC/RagA"/>
</dbReference>
<dbReference type="GO" id="GO:0015344">
    <property type="term" value="F:siderophore uptake transmembrane transporter activity"/>
    <property type="evidence" value="ECO:0007669"/>
    <property type="project" value="TreeGrafter"/>
</dbReference>
<evidence type="ECO:0000256" key="12">
    <source>
        <dbReference type="SAM" id="SignalP"/>
    </source>
</evidence>
<accession>A0A3R9P779</accession>
<sequence>MRKILLTAALVAPVLLQQAAAQNRQISGRVTDRATGQGLPGVTVLVKGTTNGVSTNSDGSYTISAPATATTLSFSSIGFVAVERAIGDASTIDIGLATDSKQLNEVVVTAVGIERQEKTLAYSVDVINNRSLTQGRETNPIAGLQGKVSGVNISKSGGGVNSATRITLRGQRSLQQDNQPLFVVDGIPIDNSNTLATNAGVDTGNRVGDINPDDIETMTVLKGPSAAALYGSRASNGAIIITTKTGKDAAIRGKKAEITYTSSFTGESVLKFPDFQNSYGSGYDLDTYIPYENTNYGPRFDGSPVQLGPPALDGSIQTIPYSAVKDNVKDFFNTGTTFQNTLAFQGGTAKSNFYLSFSDAKSKGIIPDDEFRRNTLKLTAATSLANKVTASTSINYNHNKTDVTWNESNAGVINNVFQVSRQVDLSKYKDLNDKFSSRDGFFNGYYANPYQTIDDNRYISNLDRVIGNVTLGYAATDWLNFTYRIGSDVSFDRRKERSAIASYVTRAGVDRPTATPGYLREGSIFVSDLTSDLLATIKRDITPDFSFQLILGNNIRSRNTQSTGVVANALALPGFYNLSTRIGELGGEESTNRRRLVGAYGDLTLSFRDYLFVTATGRNDWTSTLPKSNRSYFYPSAGVGFVFTEAISALKDNTILTYGKLRASYAQVGSDTDAYQLNTTTPAGAGFPYGSNVGYTLSNTSNNPDLKPERTTSYEGGIEFGFLDDRIGGEATYYQSRTTDQIIRLGVPSTTLFSQANLNVGEVKNKGFESSLRITPVRTESGFRWDIGANFSTNKNEVVSLIGNIRALDISTSLRGVVAAAVVGESFPMLRGSAFLRDPQGRVVVNGTTGYPIRDTQTRNLGQVNPKYIIGGNMTFAYKGLRLTGVIDMRRGGYMYSGTKYNLAFTGSSVETAEYDRLPFVYPNSVIQNADGTFTPNTTVKTADGGFDLFYSNLSNAVAEYNIIKSDYFKLREVSLTYDLPQTLLEKSPFGRASIGVNGRNLLLFVPGENKFIDPESNLQGSSSNIQGIEYNGIPTTRSYGANLTITF</sequence>
<dbReference type="GO" id="GO:0044718">
    <property type="term" value="P:siderophore transmembrane transport"/>
    <property type="evidence" value="ECO:0007669"/>
    <property type="project" value="TreeGrafter"/>
</dbReference>
<dbReference type="EMBL" id="RWIU01000001">
    <property type="protein sequence ID" value="RSK45717.1"/>
    <property type="molecule type" value="Genomic_DNA"/>
</dbReference>
<evidence type="ECO:0000256" key="8">
    <source>
        <dbReference type="ARBA" id="ARBA00023170"/>
    </source>
</evidence>
<dbReference type="PROSITE" id="PS52016">
    <property type="entry name" value="TONB_DEPENDENT_REC_3"/>
    <property type="match status" value="1"/>
</dbReference>
<dbReference type="InterPro" id="IPR039426">
    <property type="entry name" value="TonB-dep_rcpt-like"/>
</dbReference>
<evidence type="ECO:0000256" key="7">
    <source>
        <dbReference type="ARBA" id="ARBA00023136"/>
    </source>
</evidence>
<evidence type="ECO:0000313" key="16">
    <source>
        <dbReference type="Proteomes" id="UP000270291"/>
    </source>
</evidence>
<dbReference type="GO" id="GO:0009279">
    <property type="term" value="C:cell outer membrane"/>
    <property type="evidence" value="ECO:0007669"/>
    <property type="project" value="UniProtKB-SubCell"/>
</dbReference>
<evidence type="ECO:0000256" key="11">
    <source>
        <dbReference type="RuleBase" id="RU003357"/>
    </source>
</evidence>
<dbReference type="Pfam" id="PF13715">
    <property type="entry name" value="CarbopepD_reg_2"/>
    <property type="match status" value="1"/>
</dbReference>
<dbReference type="SUPFAM" id="SSF49464">
    <property type="entry name" value="Carboxypeptidase regulatory domain-like"/>
    <property type="match status" value="1"/>
</dbReference>
<evidence type="ECO:0000259" key="13">
    <source>
        <dbReference type="Pfam" id="PF00593"/>
    </source>
</evidence>
<keyword evidence="16" id="KW-1185">Reference proteome</keyword>
<evidence type="ECO:0000256" key="4">
    <source>
        <dbReference type="ARBA" id="ARBA00022692"/>
    </source>
</evidence>
<feature type="domain" description="TonB-dependent receptor plug" evidence="14">
    <location>
        <begin position="118"/>
        <end position="238"/>
    </location>
</feature>
<evidence type="ECO:0000256" key="5">
    <source>
        <dbReference type="ARBA" id="ARBA00022729"/>
    </source>
</evidence>
<evidence type="ECO:0000256" key="6">
    <source>
        <dbReference type="ARBA" id="ARBA00023077"/>
    </source>
</evidence>
<evidence type="ECO:0000256" key="9">
    <source>
        <dbReference type="ARBA" id="ARBA00023237"/>
    </source>
</evidence>
<gene>
    <name evidence="15" type="ORF">EI293_00665</name>
</gene>
<dbReference type="NCBIfam" id="TIGR04057">
    <property type="entry name" value="SusC_RagA_signa"/>
    <property type="match status" value="1"/>
</dbReference>